<proteinExistence type="predicted"/>
<evidence type="ECO:0000313" key="1">
    <source>
        <dbReference type="EMBL" id="SJN58161.1"/>
    </source>
</evidence>
<dbReference type="EMBL" id="FULE01000036">
    <property type="protein sequence ID" value="SJN58161.1"/>
    <property type="molecule type" value="Genomic_DNA"/>
</dbReference>
<organism evidence="1 2">
    <name type="scientific">Vibrio ruber (strain DSM 16370 / JCM 11486 / BCRC 17186 / CECT 7878 / LMG 23124 / VR1)</name>
    <dbReference type="NCBI Taxonomy" id="1123498"/>
    <lineage>
        <taxon>Bacteria</taxon>
        <taxon>Pseudomonadati</taxon>
        <taxon>Pseudomonadota</taxon>
        <taxon>Gammaproteobacteria</taxon>
        <taxon>Vibrionales</taxon>
        <taxon>Vibrionaceae</taxon>
        <taxon>Vibrio</taxon>
    </lineage>
</organism>
<dbReference type="RefSeq" id="WP_077336635.1">
    <property type="nucleotide sequence ID" value="NZ_FULE01000036.1"/>
</dbReference>
<name>A0A1R4LNI5_VIBR1</name>
<dbReference type="OrthoDB" id="5872535at2"/>
<dbReference type="STRING" id="1123498.VR7878_02684"/>
<sequence>MVDYFRLIGEKYESLLQRADFLSLISGNVPSKIDGYNEEFFICSDIAGLEIQFDTKSQTVTSIFITDPAKLTGNLQGVTDKSSVRQQFGIPNESSEEKKIPVLGAVGAWDKYFWDDNELQIRYVPGSDLIHTVCYLKHDNT</sequence>
<gene>
    <name evidence="1" type="ORF">VR7878_02684</name>
</gene>
<keyword evidence="2" id="KW-1185">Reference proteome</keyword>
<reference evidence="2" key="1">
    <citation type="submission" date="2017-02" db="EMBL/GenBank/DDBJ databases">
        <authorList>
            <person name="Rodrigo-Torres L."/>
            <person name="Arahal R.D."/>
            <person name="Lucena T."/>
        </authorList>
    </citation>
    <scope>NUCLEOTIDE SEQUENCE [LARGE SCALE GENOMIC DNA]</scope>
    <source>
        <strain evidence="2">CECT 7878</strain>
    </source>
</reference>
<accession>A0A1R4LNI5</accession>
<evidence type="ECO:0000313" key="2">
    <source>
        <dbReference type="Proteomes" id="UP000188276"/>
    </source>
</evidence>
<dbReference type="AlphaFoldDB" id="A0A1R4LNI5"/>
<protein>
    <submittedName>
        <fullName evidence="1">Uncharacterized protein</fullName>
    </submittedName>
</protein>
<dbReference type="Proteomes" id="UP000188276">
    <property type="component" value="Unassembled WGS sequence"/>
</dbReference>